<dbReference type="Proteomes" id="UP000664545">
    <property type="component" value="Unassembled WGS sequence"/>
</dbReference>
<sequence>MIELIIFLICLVELGMTIEKLIHLDYDIAGVTIALKQDVKKFVEAIFVEPQKRHAFDFTLSNDMKIVTKPYAKTGFEIQLVNKLFRTVPVVGIQFVPDHELEEAELQELVRLLIIKFREYLVYHELNWKTFAHYSVGSDYVHVFLCYAEWECDKQPFENAYRQTVRQKTTDKSGGILRDDELEAELRHVA</sequence>
<dbReference type="RefSeq" id="WP_206583247.1">
    <property type="nucleotide sequence ID" value="NZ_JAFJZZ010000009.1"/>
</dbReference>
<evidence type="ECO:0000313" key="2">
    <source>
        <dbReference type="Proteomes" id="UP000664545"/>
    </source>
</evidence>
<gene>
    <name evidence="1" type="ORF">JYB65_13645</name>
</gene>
<dbReference type="EMBL" id="JAFJZZ010000009">
    <property type="protein sequence ID" value="MBN7774405.1"/>
    <property type="molecule type" value="Genomic_DNA"/>
</dbReference>
<accession>A0A939DAZ0</accession>
<name>A0A939DAZ0_CLOAM</name>
<reference evidence="1" key="1">
    <citation type="submission" date="2021-02" db="EMBL/GenBank/DDBJ databases">
        <title>Abyssanaerobacter marinus gen.nov., sp., nov, anaerobic bacterium isolated from the Onnuri vent field of Indian Ocean and suggestion of Mogibacteriaceae fam. nov., and proposal of reclassification of ambiguous this family's genus member.</title>
        <authorList>
            <person name="Kim Y.J."/>
            <person name="Yang J.-A."/>
        </authorList>
    </citation>
    <scope>NUCLEOTIDE SEQUENCE</scope>
    <source>
        <strain evidence="1">DSM 2634</strain>
    </source>
</reference>
<comment type="caution">
    <text evidence="1">The sequence shown here is derived from an EMBL/GenBank/DDBJ whole genome shotgun (WGS) entry which is preliminary data.</text>
</comment>
<proteinExistence type="predicted"/>
<keyword evidence="2" id="KW-1185">Reference proteome</keyword>
<organism evidence="1 2">
    <name type="scientific">Clostridium aminobutyricum</name>
    <dbReference type="NCBI Taxonomy" id="33953"/>
    <lineage>
        <taxon>Bacteria</taxon>
        <taxon>Bacillati</taxon>
        <taxon>Bacillota</taxon>
        <taxon>Clostridia</taxon>
        <taxon>Eubacteriales</taxon>
        <taxon>Clostridiaceae</taxon>
        <taxon>Clostridium</taxon>
    </lineage>
</organism>
<dbReference type="AlphaFoldDB" id="A0A939DAZ0"/>
<protein>
    <submittedName>
        <fullName evidence="1">Uncharacterized protein</fullName>
    </submittedName>
</protein>
<evidence type="ECO:0000313" key="1">
    <source>
        <dbReference type="EMBL" id="MBN7774405.1"/>
    </source>
</evidence>